<evidence type="ECO:0000256" key="1">
    <source>
        <dbReference type="ARBA" id="ARBA00022729"/>
    </source>
</evidence>
<sequence>MKKLFIIYINFLMILVLSLFTNLNNIIAYGENIPIDSSLNGYYSKFKSMDVPRDKIFTINFNKEIDEESITKDTLIVIDKNGKIMNTEIHLCTDNKTIIVLPPKEGYIEGEQYAILIKKGIKALDSSVIKKQVVMIFTVKSKEDLEKEKIKQEKINNNKPIKKDSIETIVKTLEGKRSGNQKKGFYESEDPDFWIGLFLDSTRRKEFSKDQYHIWHYNDYVASMKTFNNKYKNKNYKEITDCDYYKKIPNLTINFNNCNNDNIFLASSLRYKFNSKIKEDFPKNYSPTFFTLSTKEKGYYRANIDLITDKSNGFSLCQFIWRPDLEKQMVEEVNQRRKAKGLKPLTLSNDLTAIGKYSAKRSYLCFSYYYLGYKLPCNLTGNFKCWANGTIPYAFVHTNNKKYNENVNPSIQKAICLEDHSKELFGYNKPVKCISESSCIFKNAKDFISNWEQQQLFDEGKNPNYNLDLKNVMRYYPESVPKEKYHAPIKLEKNIYNPNVTEIGVGCIYAPPLGEGDINGCVGYFIVVS</sequence>
<dbReference type="PATRIC" id="fig|386415.7.peg.2207"/>
<keyword evidence="2" id="KW-0812">Transmembrane</keyword>
<dbReference type="KEGG" id="cno:NT01CX_0703"/>
<keyword evidence="2" id="KW-1133">Transmembrane helix</keyword>
<dbReference type="EMBL" id="CP000382">
    <property type="protein sequence ID" value="ABK62604.1"/>
    <property type="molecule type" value="Genomic_DNA"/>
</dbReference>
<evidence type="ECO:0000256" key="2">
    <source>
        <dbReference type="SAM" id="Phobius"/>
    </source>
</evidence>
<proteinExistence type="predicted"/>
<keyword evidence="5" id="KW-1185">Reference proteome</keyword>
<dbReference type="InterPro" id="IPR035940">
    <property type="entry name" value="CAP_sf"/>
</dbReference>
<dbReference type="Gene3D" id="3.40.33.10">
    <property type="entry name" value="CAP"/>
    <property type="match status" value="1"/>
</dbReference>
<reference evidence="4 5" key="1">
    <citation type="journal article" date="2006" name="Nat. Biotechnol.">
        <title>The genome and transcriptomes of the anti-tumor agent Clostridium novyi-NT.</title>
        <authorList>
            <person name="Bettegowda C."/>
            <person name="Huang X."/>
            <person name="Lin J."/>
            <person name="Cheong I."/>
            <person name="Kohli M."/>
            <person name="Szabo S.A."/>
            <person name="Zhang X."/>
            <person name="Diaz L.A. Jr."/>
            <person name="Velculescu V.E."/>
            <person name="Parmigiani G."/>
            <person name="Kinzler K.W."/>
            <person name="Vogelstein B."/>
            <person name="Zhou S."/>
        </authorList>
    </citation>
    <scope>NUCLEOTIDE SEQUENCE [LARGE SCALE GENOMIC DNA]</scope>
    <source>
        <strain evidence="4 5">NT</strain>
    </source>
</reference>
<accession>A0Q3G7</accession>
<name>A0Q3G7_CLONN</name>
<organism evidence="4 5">
    <name type="scientific">Clostridium novyi (strain NT)</name>
    <dbReference type="NCBI Taxonomy" id="386415"/>
    <lineage>
        <taxon>Bacteria</taxon>
        <taxon>Bacillati</taxon>
        <taxon>Bacillota</taxon>
        <taxon>Clostridia</taxon>
        <taxon>Eubacteriales</taxon>
        <taxon>Clostridiaceae</taxon>
        <taxon>Clostridium</taxon>
    </lineage>
</organism>
<dbReference type="Pfam" id="PF13205">
    <property type="entry name" value="Big_5"/>
    <property type="match status" value="1"/>
</dbReference>
<dbReference type="AlphaFoldDB" id="A0Q3G7"/>
<dbReference type="Proteomes" id="UP000008220">
    <property type="component" value="Chromosome"/>
</dbReference>
<gene>
    <name evidence="4" type="ordered locus">NT01CX_0703</name>
</gene>
<feature type="transmembrane region" description="Helical" evidence="2">
    <location>
        <begin position="7"/>
        <end position="30"/>
    </location>
</feature>
<evidence type="ECO:0000313" key="4">
    <source>
        <dbReference type="EMBL" id="ABK62604.1"/>
    </source>
</evidence>
<feature type="domain" description="SbsA Ig-like" evidence="3">
    <location>
        <begin position="48"/>
        <end position="138"/>
    </location>
</feature>
<evidence type="ECO:0000259" key="3">
    <source>
        <dbReference type="Pfam" id="PF13205"/>
    </source>
</evidence>
<dbReference type="Gene3D" id="2.60.40.1220">
    <property type="match status" value="1"/>
</dbReference>
<dbReference type="InterPro" id="IPR032812">
    <property type="entry name" value="SbsA_Ig"/>
</dbReference>
<keyword evidence="1" id="KW-0732">Signal</keyword>
<dbReference type="STRING" id="386415.NT01CX_0703"/>
<protein>
    <recommendedName>
        <fullName evidence="3">SbsA Ig-like domain-containing protein</fullName>
    </recommendedName>
</protein>
<evidence type="ECO:0000313" key="5">
    <source>
        <dbReference type="Proteomes" id="UP000008220"/>
    </source>
</evidence>
<dbReference type="InterPro" id="IPR014755">
    <property type="entry name" value="Cu-Rt/internalin_Ig-like"/>
</dbReference>
<keyword evidence="2" id="KW-0472">Membrane</keyword>
<dbReference type="RefSeq" id="WP_011723147.1">
    <property type="nucleotide sequence ID" value="NC_008593.1"/>
</dbReference>
<dbReference type="HOGENOM" id="CLU_514559_0_0_9"/>
<dbReference type="eggNOG" id="COG4886">
    <property type="taxonomic scope" value="Bacteria"/>
</dbReference>